<dbReference type="RefSeq" id="WP_100295155.1">
    <property type="nucleotide sequence ID" value="NZ_PGGC01000179.1"/>
</dbReference>
<feature type="signal peptide" evidence="1">
    <location>
        <begin position="1"/>
        <end position="37"/>
    </location>
</feature>
<dbReference type="EMBL" id="PGGC01000179">
    <property type="protein sequence ID" value="PJG57702.1"/>
    <property type="molecule type" value="Genomic_DNA"/>
</dbReference>
<dbReference type="OrthoDB" id="5594071at2"/>
<dbReference type="Proteomes" id="UP000235861">
    <property type="component" value="Unassembled WGS sequence"/>
</dbReference>
<proteinExistence type="predicted"/>
<evidence type="ECO:0000313" key="3">
    <source>
        <dbReference type="Proteomes" id="UP000235861"/>
    </source>
</evidence>
<evidence type="ECO:0000256" key="1">
    <source>
        <dbReference type="SAM" id="SignalP"/>
    </source>
</evidence>
<keyword evidence="3" id="KW-1185">Reference proteome</keyword>
<sequence>MNNQINVTCRSRAASFVTTSATVLLLAAALLPNVASATDGTITFSGAIYESPCDVSTNSVTCYSGIHSQSMDLANLQKAGTLKSISSTLNYAVSASNSNVAIVTVSYM</sequence>
<name>A0A2H9U0Y2_9GAMM</name>
<dbReference type="AlphaFoldDB" id="A0A2H9U0Y2"/>
<feature type="chain" id="PRO_5014115022" evidence="1">
    <location>
        <begin position="38"/>
        <end position="108"/>
    </location>
</feature>
<organism evidence="2 3">
    <name type="scientific">Aeromonas cavernicola</name>
    <dbReference type="NCBI Taxonomy" id="1006623"/>
    <lineage>
        <taxon>Bacteria</taxon>
        <taxon>Pseudomonadati</taxon>
        <taxon>Pseudomonadota</taxon>
        <taxon>Gammaproteobacteria</taxon>
        <taxon>Aeromonadales</taxon>
        <taxon>Aeromonadaceae</taxon>
        <taxon>Aeromonas</taxon>
    </lineage>
</organism>
<comment type="caution">
    <text evidence="2">The sequence shown here is derived from an EMBL/GenBank/DDBJ whole genome shotgun (WGS) entry which is preliminary data.</text>
</comment>
<gene>
    <name evidence="2" type="ORF">CUC53_16595</name>
</gene>
<evidence type="ECO:0000313" key="2">
    <source>
        <dbReference type="EMBL" id="PJG57702.1"/>
    </source>
</evidence>
<reference evidence="2 3" key="1">
    <citation type="submission" date="2017-11" db="EMBL/GenBank/DDBJ databases">
        <title>Draft genome sequence of environmental isolate Aeromonas cavernicola sp. nov. MDC 2508.</title>
        <authorList>
            <person name="Colston S.M."/>
            <person name="Navarro A."/>
            <person name="Martinez-Murcia A.J."/>
            <person name="Graf J."/>
        </authorList>
    </citation>
    <scope>NUCLEOTIDE SEQUENCE [LARGE SCALE GENOMIC DNA]</scope>
    <source>
        <strain evidence="2 3">MDC 2508</strain>
    </source>
</reference>
<accession>A0A2H9U0Y2</accession>
<keyword evidence="1" id="KW-0732">Signal</keyword>
<protein>
    <submittedName>
        <fullName evidence="2">Fimbrial protein</fullName>
    </submittedName>
</protein>